<sequence>MVPDQPLVDPPEERLDTALFLAVPGIGGTVAGHYDHARRELHKGPFDGHLMRVPVSHTQQLTKGQPAVEVIYDDYLLVVVAVPPLTLHLVKFTSGVLSCPTALPATGRARDDDDFRFEVTRLLTNQQLQVAQATPILDVYLTEVSRDLGHCSSGFHRGNSLAEIAPVSLRRNAQGK</sequence>
<proteinExistence type="predicted"/>
<evidence type="ECO:0000313" key="1">
    <source>
        <dbReference type="EMBL" id="AAZ68050.2"/>
    </source>
</evidence>
<reference evidence="1 2" key="1">
    <citation type="journal article" date="2009" name="Ping Tu Hsueh Pao">
        <title>Cloning and analysis of the complete genomes of pigeon circovirus from Zhejiang Province.</title>
        <authorList>
            <person name="Yu X.P."/>
            <person name="Zhu C."/>
            <person name="Zheng X.T."/>
            <person name="Mu A.X."/>
            <person name="Yu H.T."/>
        </authorList>
    </citation>
    <scope>NUCLEOTIDE SEQUENCE [LARGE SCALE GENOMIC DNA]</scope>
    <source>
        <strain evidence="1">Zj1</strain>
    </source>
</reference>
<organismHost>
    <name type="scientific">Columba livia</name>
    <name type="common">Rock dove</name>
    <dbReference type="NCBI Taxonomy" id="8932"/>
</organismHost>
<dbReference type="EMBL" id="DQ090945">
    <property type="protein sequence ID" value="AAZ68050.2"/>
    <property type="molecule type" value="Genomic_DNA"/>
</dbReference>
<dbReference type="Proteomes" id="UP000116150">
    <property type="component" value="Segment"/>
</dbReference>
<protein>
    <submittedName>
        <fullName evidence="1">C2</fullName>
    </submittedName>
</protein>
<organism evidence="1 2">
    <name type="scientific">Pigeon circovirus</name>
    <name type="common">PiCV</name>
    <name type="synonym">Columbid circovirus</name>
    <dbReference type="NCBI Taxonomy" id="126070"/>
    <lineage>
        <taxon>Viruses</taxon>
        <taxon>Monodnaviria</taxon>
        <taxon>Shotokuvirae</taxon>
        <taxon>Cressdnaviricota</taxon>
        <taxon>Arfiviricetes</taxon>
        <taxon>Cirlivirales</taxon>
        <taxon>Circoviridae</taxon>
        <taxon>Circovirus</taxon>
        <taxon>Circovirus pigeon</taxon>
        <taxon>Pigeon circovirus</taxon>
    </lineage>
</organism>
<name>Q3YLC8_PICV</name>
<evidence type="ECO:0000313" key="2">
    <source>
        <dbReference type="Proteomes" id="UP000116150"/>
    </source>
</evidence>
<gene>
    <name evidence="1" type="primary">c2</name>
</gene>
<accession>Q3YLC8</accession>